<name>A0A974XNT1_9GAMM</name>
<protein>
    <submittedName>
        <fullName evidence="1">Uncharacterized protein</fullName>
    </submittedName>
</protein>
<evidence type="ECO:0000313" key="1">
    <source>
        <dbReference type="EMBL" id="QSX31822.1"/>
    </source>
</evidence>
<dbReference type="AlphaFoldDB" id="A0A974XNT1"/>
<proteinExistence type="predicted"/>
<gene>
    <name evidence="1" type="ORF">JYB88_07475</name>
</gene>
<dbReference type="EMBL" id="CP071504">
    <property type="protein sequence ID" value="QSX31822.1"/>
    <property type="molecule type" value="Genomic_DNA"/>
</dbReference>
<sequence>MEIAIALMMVLLASLHTFFAIKACKAVVDISPGRKRLWCMLSLVFGPAGYYFYQGLIPCDMIHED</sequence>
<evidence type="ECO:0000313" key="2">
    <source>
        <dbReference type="Proteomes" id="UP000663281"/>
    </source>
</evidence>
<keyword evidence="2" id="KW-1185">Reference proteome</keyword>
<reference evidence="1 2" key="1">
    <citation type="submission" date="2021-03" db="EMBL/GenBank/DDBJ databases">
        <title>Novel species identification of genus Shewanella.</title>
        <authorList>
            <person name="Liu G."/>
            <person name="Zhang Q."/>
        </authorList>
    </citation>
    <scope>NUCLEOTIDE SEQUENCE [LARGE SCALE GENOMIC DNA]</scope>
    <source>
        <strain evidence="1 2">FJAT-53726</strain>
    </source>
</reference>
<dbReference type="KEGG" id="scyp:JYB88_07475"/>
<accession>A0A974XNT1</accession>
<dbReference type="Proteomes" id="UP000663281">
    <property type="component" value="Chromosome"/>
</dbReference>
<organism evidence="1 2">
    <name type="scientific">Shewanella cyperi</name>
    <dbReference type="NCBI Taxonomy" id="2814292"/>
    <lineage>
        <taxon>Bacteria</taxon>
        <taxon>Pseudomonadati</taxon>
        <taxon>Pseudomonadota</taxon>
        <taxon>Gammaproteobacteria</taxon>
        <taxon>Alteromonadales</taxon>
        <taxon>Shewanellaceae</taxon>
        <taxon>Shewanella</taxon>
    </lineage>
</organism>